<comment type="subcellular location">
    <subcellularLocation>
        <location evidence="1">Cytoplasm</location>
    </subcellularLocation>
</comment>
<dbReference type="InterPro" id="IPR003128">
    <property type="entry name" value="Villin_headpiece"/>
</dbReference>
<dbReference type="CDD" id="cd09328">
    <property type="entry name" value="LIM2_abLIM"/>
    <property type="match status" value="1"/>
</dbReference>
<dbReference type="GO" id="GO:0001725">
    <property type="term" value="C:stress fiber"/>
    <property type="evidence" value="ECO:0007669"/>
    <property type="project" value="TreeGrafter"/>
</dbReference>
<evidence type="ECO:0000256" key="3">
    <source>
        <dbReference type="ARBA" id="ARBA00022553"/>
    </source>
</evidence>
<dbReference type="PROSITE" id="PS50023">
    <property type="entry name" value="LIM_DOMAIN_2"/>
    <property type="match status" value="3"/>
</dbReference>
<feature type="compositionally biased region" description="Low complexity" evidence="9">
    <location>
        <begin position="426"/>
        <end position="437"/>
    </location>
</feature>
<feature type="compositionally biased region" description="Polar residues" evidence="9">
    <location>
        <begin position="519"/>
        <end position="529"/>
    </location>
</feature>
<evidence type="ECO:0000259" key="10">
    <source>
        <dbReference type="PROSITE" id="PS50023"/>
    </source>
</evidence>
<sequence length="632" mass="71200">MVKEKVAHAQDSHPHATEKPLITCYKCQEPCKGEVLRVQSKHFHLKCFTCKVCGCDLAQGGFFMKNGDYLCTLDYQRMHGTRCNGCGDFVEGEVVTALGKTYHPACFVCTICKRPFPAGDRVTFNGKDCLCQYCVQPMSPGPKDVVGSSNCAGCGRDIKNGQALLALDRQWHLGCFKCKACAKVLTGEYISKDGAPYCEKDYQIHFGVQCEACQQFITGKVLEAGDKHYHPSCARCSRCNQMFTEGEEMYLQGSTVWHPGCKNTTRTEERHRERVGTSTHAPPSPNYTLFSSLLMSSSESVCSRPGSSIPGSPGHTIYAKVDNEILDYRDLAAIPKVKAIYDIERPDLITYEPMYTTSLDERDERRESVGEVNPTVTWTGYCDRRERILHRSTSQGSIGSPVYNRHGYIPTLSRSPQHFHRPGADPPSGRSSPLPLRCDSRPVTPPLSQTPKHFHLPGTVWSRSAPCPCLTPSPPSPPPFSSPWHSSLSPRGEGRRRSREEDEEEVLKRKLLQEEHLTKPTSPSKTNSLPGYGRNGLHRPQSTDFTQYNSYGDMMDRGVSMPNMLEPKVYPYEMLMITSRGRAKLPREVDRTRLERHLAPDTFFDIFGMEIQEFDMLPLWKRNDMKKKAKLF</sequence>
<dbReference type="GeneTree" id="ENSGT00950000182850"/>
<feature type="domain" description="HP" evidence="11">
    <location>
        <begin position="564"/>
        <end position="632"/>
    </location>
</feature>
<dbReference type="PANTHER" id="PTHR24213:SF18">
    <property type="entry name" value="ACTIN-BINDING LIM PROTEIN 1"/>
    <property type="match status" value="1"/>
</dbReference>
<protein>
    <recommendedName>
        <fullName evidence="14">Actin binding LIM protein 1a</fullName>
    </recommendedName>
</protein>
<evidence type="ECO:0000256" key="1">
    <source>
        <dbReference type="ARBA" id="ARBA00004496"/>
    </source>
</evidence>
<evidence type="ECO:0000313" key="12">
    <source>
        <dbReference type="Ensembl" id="ENSGMOP00000049699.1"/>
    </source>
</evidence>
<keyword evidence="2" id="KW-0963">Cytoplasm</keyword>
<evidence type="ECO:0000256" key="2">
    <source>
        <dbReference type="ARBA" id="ARBA00022490"/>
    </source>
</evidence>
<dbReference type="GO" id="GO:0060271">
    <property type="term" value="P:cilium assembly"/>
    <property type="evidence" value="ECO:0007669"/>
    <property type="project" value="TreeGrafter"/>
</dbReference>
<dbReference type="Proteomes" id="UP000694546">
    <property type="component" value="Chromosome 15"/>
</dbReference>
<evidence type="ECO:0000256" key="9">
    <source>
        <dbReference type="SAM" id="MobiDB-lite"/>
    </source>
</evidence>
<dbReference type="InterPro" id="IPR036886">
    <property type="entry name" value="Villin_headpiece_dom_sf"/>
</dbReference>
<feature type="domain" description="LIM zinc-binding" evidence="10">
    <location>
        <begin position="149"/>
        <end position="208"/>
    </location>
</feature>
<dbReference type="CDD" id="cd09330">
    <property type="entry name" value="LIM4_abLIM"/>
    <property type="match status" value="1"/>
</dbReference>
<dbReference type="InterPro" id="IPR032402">
    <property type="entry name" value="AbLIM_anchor"/>
</dbReference>
<dbReference type="GO" id="GO:0005737">
    <property type="term" value="C:cytoplasm"/>
    <property type="evidence" value="ECO:0007669"/>
    <property type="project" value="UniProtKB-SubCell"/>
</dbReference>
<keyword evidence="5" id="KW-0677">Repeat</keyword>
<dbReference type="InterPro" id="IPR051618">
    <property type="entry name" value="Actin-binding_LIM"/>
</dbReference>
<dbReference type="AlphaFoldDB" id="A0A8C5BNN2"/>
<evidence type="ECO:0000256" key="8">
    <source>
        <dbReference type="PROSITE-ProRule" id="PRU00125"/>
    </source>
</evidence>
<dbReference type="GO" id="GO:0030032">
    <property type="term" value="P:lamellipodium assembly"/>
    <property type="evidence" value="ECO:0007669"/>
    <property type="project" value="TreeGrafter"/>
</dbReference>
<evidence type="ECO:0000256" key="5">
    <source>
        <dbReference type="ARBA" id="ARBA00022737"/>
    </source>
</evidence>
<dbReference type="SUPFAM" id="SSF47050">
    <property type="entry name" value="VHP, Villin headpiece domain"/>
    <property type="match status" value="1"/>
</dbReference>
<keyword evidence="7 8" id="KW-0440">LIM domain</keyword>
<dbReference type="CDD" id="cd09329">
    <property type="entry name" value="LIM3_abLIM"/>
    <property type="match status" value="1"/>
</dbReference>
<keyword evidence="6 8" id="KW-0862">Zinc</keyword>
<dbReference type="PROSITE" id="PS51089">
    <property type="entry name" value="HP"/>
    <property type="match status" value="1"/>
</dbReference>
<reference evidence="12" key="2">
    <citation type="submission" date="2025-09" db="UniProtKB">
        <authorList>
            <consortium name="Ensembl"/>
        </authorList>
    </citation>
    <scope>IDENTIFICATION</scope>
</reference>
<proteinExistence type="predicted"/>
<evidence type="ECO:0000256" key="7">
    <source>
        <dbReference type="ARBA" id="ARBA00023038"/>
    </source>
</evidence>
<evidence type="ECO:0000313" key="13">
    <source>
        <dbReference type="Proteomes" id="UP000694546"/>
    </source>
</evidence>
<feature type="domain" description="LIM zinc-binding" evidence="10">
    <location>
        <begin position="82"/>
        <end position="141"/>
    </location>
</feature>
<dbReference type="InterPro" id="IPR001781">
    <property type="entry name" value="Znf_LIM"/>
</dbReference>
<dbReference type="CDD" id="cd09327">
    <property type="entry name" value="LIM1_abLIM"/>
    <property type="match status" value="1"/>
</dbReference>
<dbReference type="Pfam" id="PF00412">
    <property type="entry name" value="LIM"/>
    <property type="match status" value="4"/>
</dbReference>
<feature type="region of interest" description="Disordered" evidence="9">
    <location>
        <begin position="392"/>
        <end position="455"/>
    </location>
</feature>
<dbReference type="SMART" id="SM00132">
    <property type="entry name" value="LIM"/>
    <property type="match status" value="4"/>
</dbReference>
<dbReference type="SMART" id="SM00153">
    <property type="entry name" value="VHP"/>
    <property type="match status" value="1"/>
</dbReference>
<keyword evidence="3" id="KW-0597">Phosphoprotein</keyword>
<feature type="compositionally biased region" description="Low complexity" evidence="9">
    <location>
        <begin position="482"/>
        <end position="491"/>
    </location>
</feature>
<dbReference type="SUPFAM" id="SSF57716">
    <property type="entry name" value="Glucocorticoid receptor-like (DNA-binding domain)"/>
    <property type="match status" value="6"/>
</dbReference>
<dbReference type="Ensembl" id="ENSGMOT00000051052.1">
    <property type="protein sequence ID" value="ENSGMOP00000049699.1"/>
    <property type="gene ID" value="ENSGMOG00000008829.2"/>
</dbReference>
<dbReference type="Gene3D" id="1.10.950.10">
    <property type="entry name" value="Villin headpiece domain"/>
    <property type="match status" value="1"/>
</dbReference>
<reference evidence="12" key="1">
    <citation type="submission" date="2025-08" db="UniProtKB">
        <authorList>
            <consortium name="Ensembl"/>
        </authorList>
    </citation>
    <scope>IDENTIFICATION</scope>
</reference>
<keyword evidence="13" id="KW-1185">Reference proteome</keyword>
<name>A0A8C5BNN2_GADMO</name>
<dbReference type="PROSITE" id="PS00478">
    <property type="entry name" value="LIM_DOMAIN_1"/>
    <property type="match status" value="3"/>
</dbReference>
<feature type="compositionally biased region" description="Pro residues" evidence="9">
    <location>
        <begin position="472"/>
        <end position="481"/>
    </location>
</feature>
<dbReference type="GO" id="GO:0046872">
    <property type="term" value="F:metal ion binding"/>
    <property type="evidence" value="ECO:0007669"/>
    <property type="project" value="UniProtKB-KW"/>
</dbReference>
<dbReference type="Pfam" id="PF02209">
    <property type="entry name" value="VHP"/>
    <property type="match status" value="1"/>
</dbReference>
<evidence type="ECO:0000256" key="4">
    <source>
        <dbReference type="ARBA" id="ARBA00022723"/>
    </source>
</evidence>
<evidence type="ECO:0000256" key="6">
    <source>
        <dbReference type="ARBA" id="ARBA00022833"/>
    </source>
</evidence>
<feature type="compositionally biased region" description="Basic and acidic residues" evidence="9">
    <location>
        <begin position="492"/>
        <end position="518"/>
    </location>
</feature>
<dbReference type="Gene3D" id="2.10.110.10">
    <property type="entry name" value="Cysteine Rich Protein"/>
    <property type="match status" value="4"/>
</dbReference>
<dbReference type="PANTHER" id="PTHR24213">
    <property type="entry name" value="ACTIN-BINDING LIM PROTEIN"/>
    <property type="match status" value="1"/>
</dbReference>
<feature type="domain" description="LIM zinc-binding" evidence="10">
    <location>
        <begin position="22"/>
        <end position="81"/>
    </location>
</feature>
<accession>A0A8C5BNN2</accession>
<feature type="region of interest" description="Disordered" evidence="9">
    <location>
        <begin position="472"/>
        <end position="546"/>
    </location>
</feature>
<evidence type="ECO:0008006" key="14">
    <source>
        <dbReference type="Google" id="ProtNLM"/>
    </source>
</evidence>
<organism evidence="12 13">
    <name type="scientific">Gadus morhua</name>
    <name type="common">Atlantic cod</name>
    <dbReference type="NCBI Taxonomy" id="8049"/>
    <lineage>
        <taxon>Eukaryota</taxon>
        <taxon>Metazoa</taxon>
        <taxon>Chordata</taxon>
        <taxon>Craniata</taxon>
        <taxon>Vertebrata</taxon>
        <taxon>Euteleostomi</taxon>
        <taxon>Actinopterygii</taxon>
        <taxon>Neopterygii</taxon>
        <taxon>Teleostei</taxon>
        <taxon>Neoteleostei</taxon>
        <taxon>Acanthomorphata</taxon>
        <taxon>Zeiogadaria</taxon>
        <taxon>Gadariae</taxon>
        <taxon>Gadiformes</taxon>
        <taxon>Gadoidei</taxon>
        <taxon>Gadidae</taxon>
        <taxon>Gadus</taxon>
    </lineage>
</organism>
<dbReference type="Pfam" id="PF16182">
    <property type="entry name" value="AbLIM_anchor"/>
    <property type="match status" value="2"/>
</dbReference>
<keyword evidence="4 8" id="KW-0479">Metal-binding</keyword>
<dbReference type="GO" id="GO:0007010">
    <property type="term" value="P:cytoskeleton organization"/>
    <property type="evidence" value="ECO:0007669"/>
    <property type="project" value="InterPro"/>
</dbReference>
<evidence type="ECO:0000259" key="11">
    <source>
        <dbReference type="PROSITE" id="PS51089"/>
    </source>
</evidence>
<dbReference type="GO" id="GO:0051015">
    <property type="term" value="F:actin filament binding"/>
    <property type="evidence" value="ECO:0007669"/>
    <property type="project" value="TreeGrafter"/>
</dbReference>